<dbReference type="Gene3D" id="3.40.30.10">
    <property type="entry name" value="Glutaredoxin"/>
    <property type="match status" value="1"/>
</dbReference>
<dbReference type="AlphaFoldDB" id="A0A2A6CM23"/>
<dbReference type="PROSITE" id="PS51257">
    <property type="entry name" value="PROKAR_LIPOPROTEIN"/>
    <property type="match status" value="1"/>
</dbReference>
<dbReference type="FunFam" id="1.20.1050.10:FF:000017">
    <property type="entry name" value="Maleylacetoacetate isomerase"/>
    <property type="match status" value="1"/>
</dbReference>
<reference evidence="8" key="2">
    <citation type="submission" date="2022-06" db="UniProtKB">
        <authorList>
            <consortium name="EnsemblMetazoa"/>
        </authorList>
    </citation>
    <scope>IDENTIFICATION</scope>
    <source>
        <strain evidence="8">PS312</strain>
    </source>
</reference>
<dbReference type="Gene3D" id="1.20.1050.10">
    <property type="match status" value="1"/>
</dbReference>
<keyword evidence="6" id="KW-0828">Tyrosine catabolism</keyword>
<dbReference type="SFLD" id="SFLDS00019">
    <property type="entry name" value="Glutathione_Transferase_(cytos"/>
    <property type="match status" value="1"/>
</dbReference>
<dbReference type="Proteomes" id="UP000005239">
    <property type="component" value="Unassembled WGS sequence"/>
</dbReference>
<dbReference type="GO" id="GO:0005739">
    <property type="term" value="C:mitochondrion"/>
    <property type="evidence" value="ECO:0000318"/>
    <property type="project" value="GO_Central"/>
</dbReference>
<dbReference type="OrthoDB" id="202840at2759"/>
<evidence type="ECO:0000256" key="2">
    <source>
        <dbReference type="ARBA" id="ARBA00001955"/>
    </source>
</evidence>
<evidence type="ECO:0000256" key="5">
    <source>
        <dbReference type="ARBA" id="ARBA00013199"/>
    </source>
</evidence>
<evidence type="ECO:0000256" key="7">
    <source>
        <dbReference type="ARBA" id="ARBA00023232"/>
    </source>
</evidence>
<dbReference type="InterPro" id="IPR036282">
    <property type="entry name" value="Glutathione-S-Trfase_C_sf"/>
</dbReference>
<comment type="pathway">
    <text evidence="3">Amino-acid degradation; L-phenylalanine degradation; acetoacetate and fumarate from L-phenylalanine: step 5/6.</text>
</comment>
<comment type="catalytic activity">
    <reaction evidence="1">
        <text>4-maleylacetoacetate = 4-fumarylacetoacetate</text>
        <dbReference type="Rhea" id="RHEA:14817"/>
        <dbReference type="ChEBI" id="CHEBI:17105"/>
        <dbReference type="ChEBI" id="CHEBI:18034"/>
        <dbReference type="EC" id="5.2.1.2"/>
    </reaction>
</comment>
<name>A0A2A6CM23_PRIPA</name>
<dbReference type="GO" id="GO:0006572">
    <property type="term" value="P:L-tyrosine catabolic process"/>
    <property type="evidence" value="ECO:0007669"/>
    <property type="project" value="UniProtKB-KW"/>
</dbReference>
<comment type="cofactor">
    <cofactor evidence="2">
        <name>glutathione</name>
        <dbReference type="ChEBI" id="CHEBI:57925"/>
    </cofactor>
</comment>
<dbReference type="SUPFAM" id="SSF47616">
    <property type="entry name" value="GST C-terminal domain-like"/>
    <property type="match status" value="1"/>
</dbReference>
<dbReference type="CDD" id="cd03191">
    <property type="entry name" value="GST_C_Zeta"/>
    <property type="match status" value="1"/>
</dbReference>
<evidence type="ECO:0000313" key="8">
    <source>
        <dbReference type="EnsemblMetazoa" id="PPA29501.1"/>
    </source>
</evidence>
<organism evidence="8 9">
    <name type="scientific">Pristionchus pacificus</name>
    <name type="common">Parasitic nematode worm</name>
    <dbReference type="NCBI Taxonomy" id="54126"/>
    <lineage>
        <taxon>Eukaryota</taxon>
        <taxon>Metazoa</taxon>
        <taxon>Ecdysozoa</taxon>
        <taxon>Nematoda</taxon>
        <taxon>Chromadorea</taxon>
        <taxon>Rhabditida</taxon>
        <taxon>Rhabditina</taxon>
        <taxon>Diplogasteromorpha</taxon>
        <taxon>Diplogasteroidea</taxon>
        <taxon>Neodiplogasteridae</taxon>
        <taxon>Pristionchus</taxon>
    </lineage>
</organism>
<evidence type="ECO:0000256" key="1">
    <source>
        <dbReference type="ARBA" id="ARBA00001622"/>
    </source>
</evidence>
<gene>
    <name evidence="8" type="primary">WBGene00119055</name>
</gene>
<dbReference type="NCBIfam" id="TIGR01262">
    <property type="entry name" value="maiA"/>
    <property type="match status" value="1"/>
</dbReference>
<sequence length="437" mass="48475">MSSDRPISDDTITLVCYTIGLISLIISCCCMIFARKLQPTCTRGIFSILFLLQVLYTLHNFHFAVLFVPFLYVEVGGGYCIGALCEPHYVSYATNLVILMFLTGYLRSMFFLLVFIRHQILLEGTSRLKLGETGRNLIGFLIIAGGNVLPIKYMNVQFKATPEAVNRTMESVKKRFRHASSWINDNRNFGVFPKEDGDVGNFVAFITVPIALCTSLTGIDFQDDSVVLLPCIFLCSLSSISHSALTLSHSPCVRARIGLRSQSERNAEFVLAANPASRIPVLVHGNRLITESLAIIEYLDENFDGPKLLPTDSFARAKARAIALHIACGIQPIQNVRVTRKIEEMAGAGKHEAWASYWMSLGVWELEGMVHKSAGKYCVGDDISIADICLPSIVYRARAWGVNMDEFPTLTRIDATLQQIPAFAAAHPDRQIDAPEQ</sequence>
<dbReference type="PANTHER" id="PTHR42673:SF4">
    <property type="entry name" value="MALEYLACETOACETATE ISOMERASE"/>
    <property type="match status" value="1"/>
</dbReference>
<dbReference type="PANTHER" id="PTHR42673">
    <property type="entry name" value="MALEYLACETOACETATE ISOMERASE"/>
    <property type="match status" value="1"/>
</dbReference>
<dbReference type="SUPFAM" id="SSF52833">
    <property type="entry name" value="Thioredoxin-like"/>
    <property type="match status" value="1"/>
</dbReference>
<dbReference type="GO" id="GO:0006559">
    <property type="term" value="P:L-phenylalanine catabolic process"/>
    <property type="evidence" value="ECO:0000318"/>
    <property type="project" value="GO_Central"/>
</dbReference>
<dbReference type="InterPro" id="IPR010987">
    <property type="entry name" value="Glutathione-S-Trfase_C-like"/>
</dbReference>
<keyword evidence="7" id="KW-0585">Phenylalanine catabolism</keyword>
<dbReference type="InterPro" id="IPR004045">
    <property type="entry name" value="Glutathione_S-Trfase_N"/>
</dbReference>
<accession>A0A8R1YS48</accession>
<dbReference type="PROSITE" id="PS50404">
    <property type="entry name" value="GST_NTER"/>
    <property type="match status" value="1"/>
</dbReference>
<dbReference type="EnsemblMetazoa" id="PPA29501.1">
    <property type="protein sequence ID" value="PPA29501.1"/>
    <property type="gene ID" value="WBGene00119055"/>
</dbReference>
<dbReference type="GO" id="GO:0016034">
    <property type="term" value="F:maleylacetoacetate isomerase activity"/>
    <property type="evidence" value="ECO:0000318"/>
    <property type="project" value="GO_Central"/>
</dbReference>
<evidence type="ECO:0000256" key="4">
    <source>
        <dbReference type="ARBA" id="ARBA00010007"/>
    </source>
</evidence>
<dbReference type="Pfam" id="PF10327">
    <property type="entry name" value="7TM_GPCR_Sri"/>
    <property type="match status" value="1"/>
</dbReference>
<dbReference type="Pfam" id="PF13417">
    <property type="entry name" value="GST_N_3"/>
    <property type="match status" value="1"/>
</dbReference>
<dbReference type="GO" id="GO:0004364">
    <property type="term" value="F:glutathione transferase activity"/>
    <property type="evidence" value="ECO:0000318"/>
    <property type="project" value="GO_Central"/>
</dbReference>
<evidence type="ECO:0000256" key="3">
    <source>
        <dbReference type="ARBA" id="ARBA00004671"/>
    </source>
</evidence>
<proteinExistence type="inferred from homology"/>
<dbReference type="InterPro" id="IPR019429">
    <property type="entry name" value="7TM_GPCR_serpentine_rcpt_Sri"/>
</dbReference>
<dbReference type="GO" id="GO:0006749">
    <property type="term" value="P:glutathione metabolic process"/>
    <property type="evidence" value="ECO:0000318"/>
    <property type="project" value="GO_Central"/>
</dbReference>
<dbReference type="InterPro" id="IPR005955">
    <property type="entry name" value="GST_Zeta"/>
</dbReference>
<dbReference type="InterPro" id="IPR034330">
    <property type="entry name" value="GST_Zeta_C"/>
</dbReference>
<evidence type="ECO:0000313" key="9">
    <source>
        <dbReference type="Proteomes" id="UP000005239"/>
    </source>
</evidence>
<protein>
    <recommendedName>
        <fullName evidence="5">maleylacetoacetate isomerase</fullName>
        <ecNumber evidence="5">5.2.1.2</ecNumber>
    </recommendedName>
</protein>
<dbReference type="PROSITE" id="PS50405">
    <property type="entry name" value="GST_CTER"/>
    <property type="match status" value="1"/>
</dbReference>
<reference evidence="9" key="1">
    <citation type="journal article" date="2008" name="Nat. Genet.">
        <title>The Pristionchus pacificus genome provides a unique perspective on nematode lifestyle and parasitism.</title>
        <authorList>
            <person name="Dieterich C."/>
            <person name="Clifton S.W."/>
            <person name="Schuster L.N."/>
            <person name="Chinwalla A."/>
            <person name="Delehaunty K."/>
            <person name="Dinkelacker I."/>
            <person name="Fulton L."/>
            <person name="Fulton R."/>
            <person name="Godfrey J."/>
            <person name="Minx P."/>
            <person name="Mitreva M."/>
            <person name="Roeseler W."/>
            <person name="Tian H."/>
            <person name="Witte H."/>
            <person name="Yang S.P."/>
            <person name="Wilson R.K."/>
            <person name="Sommer R.J."/>
        </authorList>
    </citation>
    <scope>NUCLEOTIDE SEQUENCE [LARGE SCALE GENOMIC DNA]</scope>
    <source>
        <strain evidence="9">PS312</strain>
    </source>
</reference>
<evidence type="ECO:0000256" key="6">
    <source>
        <dbReference type="ARBA" id="ARBA00022878"/>
    </source>
</evidence>
<dbReference type="InterPro" id="IPR036249">
    <property type="entry name" value="Thioredoxin-like_sf"/>
</dbReference>
<comment type="similarity">
    <text evidence="4">Belongs to the GST superfamily. Zeta family.</text>
</comment>
<dbReference type="EC" id="5.2.1.2" evidence="5"/>
<accession>A0A2A6CM23</accession>
<dbReference type="InterPro" id="IPR040079">
    <property type="entry name" value="Glutathione_S-Trfase"/>
</dbReference>
<keyword evidence="9" id="KW-1185">Reference proteome</keyword>